<evidence type="ECO:0000313" key="4">
    <source>
        <dbReference type="Proteomes" id="UP000192796"/>
    </source>
</evidence>
<dbReference type="STRING" id="1703345.A3860_21920"/>
<dbReference type="OrthoDB" id="9814399at2"/>
<dbReference type="PANTHER" id="PTHR36919">
    <property type="entry name" value="BLR1215 PROTEIN"/>
    <property type="match status" value="1"/>
</dbReference>
<feature type="chain" id="PRO_5012099432" evidence="1">
    <location>
        <begin position="21"/>
        <end position="143"/>
    </location>
</feature>
<reference evidence="3 4" key="1">
    <citation type="submission" date="2016-03" db="EMBL/GenBank/DDBJ databases">
        <title>Niastella vici sp. nov., isolated from farmland soil.</title>
        <authorList>
            <person name="Chen L."/>
            <person name="Wang D."/>
            <person name="Yang S."/>
            <person name="Wang G."/>
        </authorList>
    </citation>
    <scope>NUCLEOTIDE SEQUENCE [LARGE SCALE GENOMIC DNA]</scope>
    <source>
        <strain evidence="3 4">DJ57</strain>
    </source>
</reference>
<accession>A0A1V9G0L2</accession>
<comment type="caution">
    <text evidence="3">The sequence shown here is derived from an EMBL/GenBank/DDBJ whole genome shotgun (WGS) entry which is preliminary data.</text>
</comment>
<dbReference type="AlphaFoldDB" id="A0A1V9G0L2"/>
<sequence>MKELKILLVLLLLGMKAALAQTADAILGNWLNEEKDARIQIYKSGAAYFGKIVWLKTPNEADGTPKIDKKNSSAALRTRPIMNLVILTKFNFDDGEWTAGEIYDPKSGKTYSSNMKLKGDKLEIRGYVGISLFGRTTVWTRAM</sequence>
<name>A0A1V9G0L2_9BACT</name>
<evidence type="ECO:0000259" key="2">
    <source>
        <dbReference type="Pfam" id="PF09917"/>
    </source>
</evidence>
<evidence type="ECO:0000313" key="3">
    <source>
        <dbReference type="EMBL" id="OQP64068.1"/>
    </source>
</evidence>
<dbReference type="PANTHER" id="PTHR36919:SF2">
    <property type="entry name" value="BLL6627 PROTEIN"/>
    <property type="match status" value="1"/>
</dbReference>
<gene>
    <name evidence="3" type="ORF">A3860_21920</name>
</gene>
<keyword evidence="4" id="KW-1185">Reference proteome</keyword>
<dbReference type="Gene3D" id="2.40.128.520">
    <property type="match status" value="1"/>
</dbReference>
<dbReference type="Pfam" id="PF09917">
    <property type="entry name" value="DUF2147"/>
    <property type="match status" value="1"/>
</dbReference>
<feature type="domain" description="DUF2147" evidence="2">
    <location>
        <begin position="28"/>
        <end position="141"/>
    </location>
</feature>
<protein>
    <submittedName>
        <fullName evidence="3">SIGNAL peptide protein</fullName>
    </submittedName>
</protein>
<evidence type="ECO:0000256" key="1">
    <source>
        <dbReference type="SAM" id="SignalP"/>
    </source>
</evidence>
<organism evidence="3 4">
    <name type="scientific">Niastella vici</name>
    <dbReference type="NCBI Taxonomy" id="1703345"/>
    <lineage>
        <taxon>Bacteria</taxon>
        <taxon>Pseudomonadati</taxon>
        <taxon>Bacteroidota</taxon>
        <taxon>Chitinophagia</taxon>
        <taxon>Chitinophagales</taxon>
        <taxon>Chitinophagaceae</taxon>
        <taxon>Niastella</taxon>
    </lineage>
</organism>
<dbReference type="EMBL" id="LVYD01000043">
    <property type="protein sequence ID" value="OQP64068.1"/>
    <property type="molecule type" value="Genomic_DNA"/>
</dbReference>
<dbReference type="RefSeq" id="WP_081147249.1">
    <property type="nucleotide sequence ID" value="NZ_LVYD01000043.1"/>
</dbReference>
<proteinExistence type="predicted"/>
<dbReference type="Proteomes" id="UP000192796">
    <property type="component" value="Unassembled WGS sequence"/>
</dbReference>
<feature type="signal peptide" evidence="1">
    <location>
        <begin position="1"/>
        <end position="20"/>
    </location>
</feature>
<dbReference type="InterPro" id="IPR019223">
    <property type="entry name" value="DUF2147"/>
</dbReference>
<keyword evidence="1" id="KW-0732">Signal</keyword>